<reference evidence="2 3" key="1">
    <citation type="submission" date="2018-03" db="EMBL/GenBank/DDBJ databases">
        <title>Genomic Encyclopedia of Archaeal and Bacterial Type Strains, Phase II (KMG-II): from individual species to whole genera.</title>
        <authorList>
            <person name="Goeker M."/>
        </authorList>
    </citation>
    <scope>NUCLEOTIDE SEQUENCE [LARGE SCALE GENOMIC DNA]</scope>
    <source>
        <strain evidence="2 3">DSM 44720</strain>
    </source>
</reference>
<dbReference type="PANTHER" id="PTHR30244">
    <property type="entry name" value="TRANSAMINASE"/>
    <property type="match status" value="1"/>
</dbReference>
<dbReference type="Proteomes" id="UP000239494">
    <property type="component" value="Unassembled WGS sequence"/>
</dbReference>
<dbReference type="Gene3D" id="3.40.640.10">
    <property type="entry name" value="Type I PLP-dependent aspartate aminotransferase-like (Major domain)"/>
    <property type="match status" value="1"/>
</dbReference>
<dbReference type="Pfam" id="PF01041">
    <property type="entry name" value="DegT_DnrJ_EryC1"/>
    <property type="match status" value="1"/>
</dbReference>
<comment type="similarity">
    <text evidence="1">Belongs to the DegT/DnrJ/EryC1 family.</text>
</comment>
<dbReference type="InterPro" id="IPR015424">
    <property type="entry name" value="PyrdxlP-dep_Trfase"/>
</dbReference>
<sequence length="384" mass="40066">MSMSGPAVDTEWRVPWFDGRASFRDEWPDIAGRVRRVFDNDRFAHGELTLELEEAVGRYTGARYAVGVSSGADALHLALRAAGVGEGDEVVVPAFGPRSSVAAVLRTRATPVFADVDAVSGTLAPDAVAARLSERTKAVVPVHVFARPVDVVALRRITDEAGVAVVEDTMQAMGARAEGVHSGLGGAAGALSFAPWNTLGALGDAGMVITDDAELARRCLLLRHHGRTGEVPGRPSEVSGSAAVVGVNSKMDEIQAAVLLTRLASLDHAIARRRAVAARYTGRLAGLPGVDVPLTTDDQVWPTYVLEVDRRDALADHLARAGVQTAIPCPVPLHLLTGGSPGTYPAAEAASARTLALPVHPDLATADVDHVCAAVALFCEGGRG</sequence>
<dbReference type="InterPro" id="IPR015421">
    <property type="entry name" value="PyrdxlP-dep_Trfase_major"/>
</dbReference>
<dbReference type="GO" id="GO:0030170">
    <property type="term" value="F:pyridoxal phosphate binding"/>
    <property type="evidence" value="ECO:0007669"/>
    <property type="project" value="TreeGrafter"/>
</dbReference>
<dbReference type="EMBL" id="PVTF01000008">
    <property type="protein sequence ID" value="PRY38907.1"/>
    <property type="molecule type" value="Genomic_DNA"/>
</dbReference>
<dbReference type="OrthoDB" id="9804264at2"/>
<keyword evidence="3" id="KW-1185">Reference proteome</keyword>
<dbReference type="PIRSF" id="PIRSF000390">
    <property type="entry name" value="PLP_StrS"/>
    <property type="match status" value="1"/>
</dbReference>
<evidence type="ECO:0000313" key="3">
    <source>
        <dbReference type="Proteomes" id="UP000239494"/>
    </source>
</evidence>
<dbReference type="AlphaFoldDB" id="A0A2T0SZR5"/>
<organism evidence="2 3">
    <name type="scientific">Umezawaea tangerina</name>
    <dbReference type="NCBI Taxonomy" id="84725"/>
    <lineage>
        <taxon>Bacteria</taxon>
        <taxon>Bacillati</taxon>
        <taxon>Actinomycetota</taxon>
        <taxon>Actinomycetes</taxon>
        <taxon>Pseudonocardiales</taxon>
        <taxon>Pseudonocardiaceae</taxon>
        <taxon>Umezawaea</taxon>
    </lineage>
</organism>
<dbReference type="CDD" id="cd00616">
    <property type="entry name" value="AHBA_syn"/>
    <property type="match status" value="1"/>
</dbReference>
<dbReference type="InterPro" id="IPR000653">
    <property type="entry name" value="DegT/StrS_aminotransferase"/>
</dbReference>
<evidence type="ECO:0000313" key="2">
    <source>
        <dbReference type="EMBL" id="PRY38907.1"/>
    </source>
</evidence>
<name>A0A2T0SZR5_9PSEU</name>
<dbReference type="PANTHER" id="PTHR30244:SF42">
    <property type="entry name" value="UDP-2-ACETAMIDO-2-DEOXY-3-OXO-D-GLUCURONATE AMINOTRANSFERASE"/>
    <property type="match status" value="1"/>
</dbReference>
<proteinExistence type="inferred from homology"/>
<keyword evidence="1" id="KW-0663">Pyridoxal phosphate</keyword>
<gene>
    <name evidence="2" type="ORF">CLV43_108307</name>
</gene>
<dbReference type="Gene3D" id="3.90.1150.10">
    <property type="entry name" value="Aspartate Aminotransferase, domain 1"/>
    <property type="match status" value="1"/>
</dbReference>
<dbReference type="GO" id="GO:0008483">
    <property type="term" value="F:transaminase activity"/>
    <property type="evidence" value="ECO:0007669"/>
    <property type="project" value="TreeGrafter"/>
</dbReference>
<evidence type="ECO:0000256" key="1">
    <source>
        <dbReference type="RuleBase" id="RU004508"/>
    </source>
</evidence>
<protein>
    <submittedName>
        <fullName evidence="2">dTDP-4-amino-4,6-dideoxygalactose transaminase</fullName>
    </submittedName>
</protein>
<dbReference type="SUPFAM" id="SSF53383">
    <property type="entry name" value="PLP-dependent transferases"/>
    <property type="match status" value="1"/>
</dbReference>
<dbReference type="InterPro" id="IPR015422">
    <property type="entry name" value="PyrdxlP-dep_Trfase_small"/>
</dbReference>
<accession>A0A2T0SZR5</accession>
<comment type="caution">
    <text evidence="2">The sequence shown here is derived from an EMBL/GenBank/DDBJ whole genome shotgun (WGS) entry which is preliminary data.</text>
</comment>
<dbReference type="GO" id="GO:0000271">
    <property type="term" value="P:polysaccharide biosynthetic process"/>
    <property type="evidence" value="ECO:0007669"/>
    <property type="project" value="TreeGrafter"/>
</dbReference>